<feature type="domain" description="SAM" evidence="2">
    <location>
        <begin position="518"/>
        <end position="567"/>
    </location>
</feature>
<dbReference type="InterPro" id="IPR001660">
    <property type="entry name" value="SAM"/>
</dbReference>
<feature type="compositionally biased region" description="Low complexity" evidence="1">
    <location>
        <begin position="44"/>
        <end position="55"/>
    </location>
</feature>
<feature type="compositionally biased region" description="Basic and acidic residues" evidence="1">
    <location>
        <begin position="61"/>
        <end position="73"/>
    </location>
</feature>
<accession>A0A8B7NEI7</accession>
<protein>
    <submittedName>
        <fullName evidence="4">Uncharacterized protein LOC108669223</fullName>
    </submittedName>
</protein>
<proteinExistence type="predicted"/>
<dbReference type="Pfam" id="PF00536">
    <property type="entry name" value="SAM_1"/>
    <property type="match status" value="1"/>
</dbReference>
<feature type="region of interest" description="Disordered" evidence="1">
    <location>
        <begin position="426"/>
        <end position="488"/>
    </location>
</feature>
<dbReference type="GO" id="GO:0042393">
    <property type="term" value="F:histone binding"/>
    <property type="evidence" value="ECO:0007669"/>
    <property type="project" value="TreeGrafter"/>
</dbReference>
<sequence>MTNLALAKASPPSWLGSRDGSGTDNSASAASSGSPPSASPPNPSSSSRSFQPALPNSDHTNSFDDRLQKHQRSVNDLRSEHFLNPYALPSQHAEAIRQCLLNPQTALTHGREMPNKSGNLLCFSTAMSLPNQHLSSSSSKSSFNPRLSPSQQSHLFQSYNSPLEVELNCRKQSVSPLSSRSNSSFEFPEMLPFSVSPPLSNGSAFSLRSNLGTQCPSSSSALQDFNAGLLGLTRPLFPLGHSTEEQRKVSSLLDGPRLVRETPADLTIPSNCSEIMRNMAAKYNFNKIGSFGGAPSFPSVYPEISARPSLLQHRKQSLLPSLLPAESFIPLNSSRSSVLPKGNVKVSSCATSTARSLQSPMSLPVTTADCMSSAQMLINMVRNVSSLQHHRSFSQNTTNTSLASETHASVLNPIHFTPESIASSFPNLPAASGGQKRCMESSPLDLSPPHSQPKRARLESEDIDVENDDKSEIYSHNEPYSAPVSNENESESVSVGDCSLKSSQLMNALSLPEDPLKWTVTDVYNFVKSIDICAEYADIFREQRIDGCGLSLLTESHLTTSLHLKLGPALKLRALFDCQMNRNADNTNCAQCPATDADNCFSCDSDVGASEAGAREGSSIHLHHEKEL</sequence>
<dbReference type="GO" id="GO:0003682">
    <property type="term" value="F:chromatin binding"/>
    <property type="evidence" value="ECO:0007669"/>
    <property type="project" value="TreeGrafter"/>
</dbReference>
<dbReference type="PANTHER" id="PTHR12247">
    <property type="entry name" value="POLYCOMB GROUP PROTEIN"/>
    <property type="match status" value="1"/>
</dbReference>
<dbReference type="KEGG" id="hazt:108669223"/>
<dbReference type="RefSeq" id="XP_018012015.1">
    <property type="nucleotide sequence ID" value="XM_018156526.2"/>
</dbReference>
<dbReference type="Proteomes" id="UP000694843">
    <property type="component" value="Unplaced"/>
</dbReference>
<evidence type="ECO:0000259" key="2">
    <source>
        <dbReference type="PROSITE" id="PS50105"/>
    </source>
</evidence>
<dbReference type="GO" id="GO:0045892">
    <property type="term" value="P:negative regulation of DNA-templated transcription"/>
    <property type="evidence" value="ECO:0007669"/>
    <property type="project" value="TreeGrafter"/>
</dbReference>
<dbReference type="OrthoDB" id="6433810at2759"/>
<reference evidence="4" key="1">
    <citation type="submission" date="2025-08" db="UniProtKB">
        <authorList>
            <consortium name="RefSeq"/>
        </authorList>
    </citation>
    <scope>IDENTIFICATION</scope>
    <source>
        <tissue evidence="4">Whole organism</tissue>
    </source>
</reference>
<keyword evidence="3" id="KW-1185">Reference proteome</keyword>
<dbReference type="Gene3D" id="1.10.150.50">
    <property type="entry name" value="Transcription Factor, Ets-1"/>
    <property type="match status" value="1"/>
</dbReference>
<evidence type="ECO:0000313" key="3">
    <source>
        <dbReference type="Proteomes" id="UP000694843"/>
    </source>
</evidence>
<dbReference type="CDD" id="cd09509">
    <property type="entry name" value="SAM_Polycomb"/>
    <property type="match status" value="1"/>
</dbReference>
<dbReference type="GO" id="GO:0035102">
    <property type="term" value="C:PRC1 complex"/>
    <property type="evidence" value="ECO:0007669"/>
    <property type="project" value="TreeGrafter"/>
</dbReference>
<evidence type="ECO:0000256" key="1">
    <source>
        <dbReference type="SAM" id="MobiDB-lite"/>
    </source>
</evidence>
<dbReference type="InterPro" id="IPR050548">
    <property type="entry name" value="PcG_chromatin_remod_factors"/>
</dbReference>
<dbReference type="PROSITE" id="PS50105">
    <property type="entry name" value="SAM_DOMAIN"/>
    <property type="match status" value="1"/>
</dbReference>
<name>A0A8B7NEI7_HYAAZ</name>
<dbReference type="PANTHER" id="PTHR12247:SF138">
    <property type="entry name" value="POLYHOMEOTIC DISTAL, ISOFORM A-RELATED"/>
    <property type="match status" value="1"/>
</dbReference>
<dbReference type="SUPFAM" id="SSF47769">
    <property type="entry name" value="SAM/Pointed domain"/>
    <property type="match status" value="1"/>
</dbReference>
<feature type="region of interest" description="Disordered" evidence="1">
    <location>
        <begin position="1"/>
        <end position="73"/>
    </location>
</feature>
<dbReference type="InterPro" id="IPR013761">
    <property type="entry name" value="SAM/pointed_sf"/>
</dbReference>
<feature type="compositionally biased region" description="Low complexity" evidence="1">
    <location>
        <begin position="26"/>
        <end position="36"/>
    </location>
</feature>
<dbReference type="GeneID" id="108669223"/>
<evidence type="ECO:0000313" key="4">
    <source>
        <dbReference type="RefSeq" id="XP_018012015.1"/>
    </source>
</evidence>
<organism evidence="3 4">
    <name type="scientific">Hyalella azteca</name>
    <name type="common">Amphipod</name>
    <dbReference type="NCBI Taxonomy" id="294128"/>
    <lineage>
        <taxon>Eukaryota</taxon>
        <taxon>Metazoa</taxon>
        <taxon>Ecdysozoa</taxon>
        <taxon>Arthropoda</taxon>
        <taxon>Crustacea</taxon>
        <taxon>Multicrustacea</taxon>
        <taxon>Malacostraca</taxon>
        <taxon>Eumalacostraca</taxon>
        <taxon>Peracarida</taxon>
        <taxon>Amphipoda</taxon>
        <taxon>Senticaudata</taxon>
        <taxon>Talitrida</taxon>
        <taxon>Talitroidea</taxon>
        <taxon>Hyalellidae</taxon>
        <taxon>Hyalella</taxon>
    </lineage>
</organism>
<dbReference type="AlphaFoldDB" id="A0A8B7NEI7"/>
<gene>
    <name evidence="4" type="primary">LOC108669223</name>
</gene>